<name>A0A1N7K2A2_9RHOB</name>
<dbReference type="InterPro" id="IPR006664">
    <property type="entry name" value="OMP_bac"/>
</dbReference>
<dbReference type="Pfam" id="PF00691">
    <property type="entry name" value="OmpA"/>
    <property type="match status" value="1"/>
</dbReference>
<dbReference type="Gene3D" id="3.40.1520.20">
    <property type="match status" value="3"/>
</dbReference>
<dbReference type="InterPro" id="IPR036737">
    <property type="entry name" value="OmpA-like_sf"/>
</dbReference>
<dbReference type="OrthoDB" id="5525824at2"/>
<dbReference type="AlphaFoldDB" id="A0A1N7K2A2"/>
<organism evidence="8 9">
    <name type="scientific">Roseivivax lentus</name>
    <dbReference type="NCBI Taxonomy" id="633194"/>
    <lineage>
        <taxon>Bacteria</taxon>
        <taxon>Pseudomonadati</taxon>
        <taxon>Pseudomonadota</taxon>
        <taxon>Alphaproteobacteria</taxon>
        <taxon>Rhodobacterales</taxon>
        <taxon>Roseobacteraceae</taxon>
        <taxon>Roseivivax</taxon>
    </lineage>
</organism>
<sequence>MRLSTVATLAGTFAAAALLSVAAASLSARVMEDSSITGVARALEENGIDWAEVDANGLQVFVYGAAPSEADRFRALSVAGKVVDAARVIDELIVEDDARIEAPRFSVEILRNDDRLSLIGLVPAAYDRDRLIADLQALVGEDTAISDLLETADYPAPEGWAPAMRFATRALADLPRAKISVDAEEVAIEAMTESRARSREITAKFDRIAPEGITLALALEAPRPVVSPFALRFVIDAEGARFDTCAADTEAAQQAILSAARGAGAPADAECRLALGVPSPAWGEVAADAIRALGEIGAGSVTFSNTDIALLAAEGSDPARFDAAIGRLENSLPDAFVLDAILPAPPEDAEDRGPVEFVATVSPEGQVALRGLIDDDVTRVAAESFARAAFGSGAVRIGTRFDDRLPRGWRARVLAALEALSRLENGAARVTAETIFVSGDTGNPEASAEIAALLADKLGSEEFSLDITYRERLDPTLGIPTPEECVDQISVIIGTRKITFEPGAATLDASAKDILDEVAELLQLCGDIPLEIQGHTDSQGREVMNEQLSQERAQAVLFALTERRVLTSSYRAVGYGEAQPIADNDTAEGREANRRIEFTLIPRETPADEETTLESVEAPGQDGAQEETGADTEETGE</sequence>
<dbReference type="RefSeq" id="WP_076444460.1">
    <property type="nucleotide sequence ID" value="NZ_FTOQ01000001.1"/>
</dbReference>
<feature type="chain" id="PRO_5012930108" evidence="6">
    <location>
        <begin position="23"/>
        <end position="637"/>
    </location>
</feature>
<dbReference type="STRING" id="633194.SAMN05421759_101400"/>
<dbReference type="InterPro" id="IPR006665">
    <property type="entry name" value="OmpA-like"/>
</dbReference>
<feature type="region of interest" description="Disordered" evidence="5">
    <location>
        <begin position="599"/>
        <end position="637"/>
    </location>
</feature>
<keyword evidence="9" id="KW-1185">Reference proteome</keyword>
<dbReference type="GO" id="GO:0009279">
    <property type="term" value="C:cell outer membrane"/>
    <property type="evidence" value="ECO:0007669"/>
    <property type="project" value="UniProtKB-SubCell"/>
</dbReference>
<dbReference type="InterPro" id="IPR050330">
    <property type="entry name" value="Bact_OuterMem_StrucFunc"/>
</dbReference>
<dbReference type="Gene3D" id="3.30.1330.60">
    <property type="entry name" value="OmpA-like domain"/>
    <property type="match status" value="1"/>
</dbReference>
<keyword evidence="2 4" id="KW-0472">Membrane</keyword>
<comment type="subcellular location">
    <subcellularLocation>
        <location evidence="1">Cell outer membrane</location>
    </subcellularLocation>
</comment>
<evidence type="ECO:0000256" key="6">
    <source>
        <dbReference type="SAM" id="SignalP"/>
    </source>
</evidence>
<dbReference type="SUPFAM" id="SSF103088">
    <property type="entry name" value="OmpA-like"/>
    <property type="match status" value="1"/>
</dbReference>
<evidence type="ECO:0000256" key="5">
    <source>
        <dbReference type="SAM" id="MobiDB-lite"/>
    </source>
</evidence>
<feature type="domain" description="OmpA-like" evidence="7">
    <location>
        <begin position="487"/>
        <end position="604"/>
    </location>
</feature>
<feature type="signal peptide" evidence="6">
    <location>
        <begin position="1"/>
        <end position="22"/>
    </location>
</feature>
<evidence type="ECO:0000259" key="7">
    <source>
        <dbReference type="PROSITE" id="PS51123"/>
    </source>
</evidence>
<evidence type="ECO:0000313" key="8">
    <source>
        <dbReference type="EMBL" id="SIS55668.1"/>
    </source>
</evidence>
<dbReference type="PANTHER" id="PTHR30329">
    <property type="entry name" value="STATOR ELEMENT OF FLAGELLAR MOTOR COMPLEX"/>
    <property type="match status" value="1"/>
</dbReference>
<evidence type="ECO:0000313" key="9">
    <source>
        <dbReference type="Proteomes" id="UP000186684"/>
    </source>
</evidence>
<evidence type="ECO:0000256" key="4">
    <source>
        <dbReference type="PROSITE-ProRule" id="PRU00473"/>
    </source>
</evidence>
<dbReference type="CDD" id="cd07185">
    <property type="entry name" value="OmpA_C-like"/>
    <property type="match status" value="1"/>
</dbReference>
<protein>
    <submittedName>
        <fullName evidence="8">OmpA-OmpF porin, OOP family</fullName>
    </submittedName>
</protein>
<dbReference type="EMBL" id="FTOQ01000001">
    <property type="protein sequence ID" value="SIS55668.1"/>
    <property type="molecule type" value="Genomic_DNA"/>
</dbReference>
<gene>
    <name evidence="8" type="ORF">SAMN05421759_101400</name>
</gene>
<keyword evidence="6" id="KW-0732">Signal</keyword>
<dbReference type="PROSITE" id="PS51123">
    <property type="entry name" value="OMPA_2"/>
    <property type="match status" value="1"/>
</dbReference>
<evidence type="ECO:0000256" key="3">
    <source>
        <dbReference type="ARBA" id="ARBA00023237"/>
    </source>
</evidence>
<accession>A0A1N7K2A2</accession>
<dbReference type="PANTHER" id="PTHR30329:SF21">
    <property type="entry name" value="LIPOPROTEIN YIAD-RELATED"/>
    <property type="match status" value="1"/>
</dbReference>
<keyword evidence="3" id="KW-0998">Cell outer membrane</keyword>
<proteinExistence type="predicted"/>
<dbReference type="Proteomes" id="UP000186684">
    <property type="component" value="Unassembled WGS sequence"/>
</dbReference>
<reference evidence="9" key="1">
    <citation type="submission" date="2017-01" db="EMBL/GenBank/DDBJ databases">
        <authorList>
            <person name="Varghese N."/>
            <person name="Submissions S."/>
        </authorList>
    </citation>
    <scope>NUCLEOTIDE SEQUENCE [LARGE SCALE GENOMIC DNA]</scope>
    <source>
        <strain evidence="9">DSM 29430</strain>
    </source>
</reference>
<evidence type="ECO:0000256" key="1">
    <source>
        <dbReference type="ARBA" id="ARBA00004442"/>
    </source>
</evidence>
<evidence type="ECO:0000256" key="2">
    <source>
        <dbReference type="ARBA" id="ARBA00023136"/>
    </source>
</evidence>
<feature type="compositionally biased region" description="Acidic residues" evidence="5">
    <location>
        <begin position="624"/>
        <end position="637"/>
    </location>
</feature>
<dbReference type="PRINTS" id="PR01021">
    <property type="entry name" value="OMPADOMAIN"/>
</dbReference>